<protein>
    <submittedName>
        <fullName evidence="5">MarR family transcriptional regulator</fullName>
    </submittedName>
</protein>
<dbReference type="InterPro" id="IPR036388">
    <property type="entry name" value="WH-like_DNA-bd_sf"/>
</dbReference>
<dbReference type="SUPFAM" id="SSF46785">
    <property type="entry name" value="Winged helix' DNA-binding domain"/>
    <property type="match status" value="1"/>
</dbReference>
<dbReference type="PANTHER" id="PTHR42756:SF1">
    <property type="entry name" value="TRANSCRIPTIONAL REPRESSOR OF EMRAB OPERON"/>
    <property type="match status" value="1"/>
</dbReference>
<dbReference type="InterPro" id="IPR036390">
    <property type="entry name" value="WH_DNA-bd_sf"/>
</dbReference>
<keyword evidence="1" id="KW-0805">Transcription regulation</keyword>
<feature type="domain" description="HTH marR-type" evidence="4">
    <location>
        <begin position="1"/>
        <end position="135"/>
    </location>
</feature>
<evidence type="ECO:0000256" key="3">
    <source>
        <dbReference type="ARBA" id="ARBA00023163"/>
    </source>
</evidence>
<sequence>MSSLSFHYLSMAVHSMIQKNFMEQVKSSGLTSGQPKVLDYLRDHNGANQKEIAAACHIEPGSLTSVLNRMEEKGLIERRMLDGNRRTFYIFMTDEGSRLKDLVEDNFASIEKKAFRNISSEEQAAFMETFSKIYENLMNKGDTTHE</sequence>
<dbReference type="CDD" id="cd00090">
    <property type="entry name" value="HTH_ARSR"/>
    <property type="match status" value="1"/>
</dbReference>
<dbReference type="InterPro" id="IPR023187">
    <property type="entry name" value="Tscrpt_reg_MarR-type_CS"/>
</dbReference>
<dbReference type="PANTHER" id="PTHR42756">
    <property type="entry name" value="TRANSCRIPTIONAL REGULATOR, MARR"/>
    <property type="match status" value="1"/>
</dbReference>
<evidence type="ECO:0000313" key="5">
    <source>
        <dbReference type="EMBL" id="MEQ2365892.1"/>
    </source>
</evidence>
<evidence type="ECO:0000259" key="4">
    <source>
        <dbReference type="PROSITE" id="PS50995"/>
    </source>
</evidence>
<dbReference type="InterPro" id="IPR011991">
    <property type="entry name" value="ArsR-like_HTH"/>
</dbReference>
<dbReference type="Gene3D" id="1.10.10.10">
    <property type="entry name" value="Winged helix-like DNA-binding domain superfamily/Winged helix DNA-binding domain"/>
    <property type="match status" value="1"/>
</dbReference>
<dbReference type="PRINTS" id="PR00598">
    <property type="entry name" value="HTHMARR"/>
</dbReference>
<evidence type="ECO:0000256" key="1">
    <source>
        <dbReference type="ARBA" id="ARBA00023015"/>
    </source>
</evidence>
<keyword evidence="2" id="KW-0238">DNA-binding</keyword>
<dbReference type="PROSITE" id="PS50995">
    <property type="entry name" value="HTH_MARR_2"/>
    <property type="match status" value="1"/>
</dbReference>
<dbReference type="Pfam" id="PF01047">
    <property type="entry name" value="MarR"/>
    <property type="match status" value="1"/>
</dbReference>
<evidence type="ECO:0000313" key="6">
    <source>
        <dbReference type="Proteomes" id="UP001469749"/>
    </source>
</evidence>
<accession>A0ABV1B8R7</accession>
<organism evidence="5 6">
    <name type="scientific">Coprococcus intestinihominis</name>
    <dbReference type="NCBI Taxonomy" id="3133154"/>
    <lineage>
        <taxon>Bacteria</taxon>
        <taxon>Bacillati</taxon>
        <taxon>Bacillota</taxon>
        <taxon>Clostridia</taxon>
        <taxon>Lachnospirales</taxon>
        <taxon>Lachnospiraceae</taxon>
        <taxon>Coprococcus</taxon>
    </lineage>
</organism>
<name>A0ABV1B8R7_9FIRM</name>
<dbReference type="Proteomes" id="UP001469749">
    <property type="component" value="Unassembled WGS sequence"/>
</dbReference>
<dbReference type="SMART" id="SM00347">
    <property type="entry name" value="HTH_MARR"/>
    <property type="match status" value="1"/>
</dbReference>
<dbReference type="InterPro" id="IPR000835">
    <property type="entry name" value="HTH_MarR-typ"/>
</dbReference>
<keyword evidence="3" id="KW-0804">Transcription</keyword>
<proteinExistence type="predicted"/>
<evidence type="ECO:0000256" key="2">
    <source>
        <dbReference type="ARBA" id="ARBA00023125"/>
    </source>
</evidence>
<dbReference type="PROSITE" id="PS01117">
    <property type="entry name" value="HTH_MARR_1"/>
    <property type="match status" value="1"/>
</dbReference>
<gene>
    <name evidence="5" type="ORF">WMO25_12500</name>
</gene>
<reference evidence="5 6" key="1">
    <citation type="submission" date="2024-03" db="EMBL/GenBank/DDBJ databases">
        <title>Human intestinal bacterial collection.</title>
        <authorList>
            <person name="Pauvert C."/>
            <person name="Hitch T.C.A."/>
            <person name="Clavel T."/>
        </authorList>
    </citation>
    <scope>NUCLEOTIDE SEQUENCE [LARGE SCALE GENOMIC DNA]</scope>
    <source>
        <strain evidence="5 6">CLA-AA-H190</strain>
    </source>
</reference>
<keyword evidence="6" id="KW-1185">Reference proteome</keyword>
<comment type="caution">
    <text evidence="5">The sequence shown here is derived from an EMBL/GenBank/DDBJ whole genome shotgun (WGS) entry which is preliminary data.</text>
</comment>
<dbReference type="EMBL" id="JBBMEK010000174">
    <property type="protein sequence ID" value="MEQ2365892.1"/>
    <property type="molecule type" value="Genomic_DNA"/>
</dbReference>